<keyword evidence="1" id="KW-1133">Transmembrane helix</keyword>
<gene>
    <name evidence="2" type="ORF">HRbin17_01492</name>
</gene>
<dbReference type="InterPro" id="IPR021320">
    <property type="entry name" value="DUF2905"/>
</dbReference>
<evidence type="ECO:0000313" key="2">
    <source>
        <dbReference type="EMBL" id="GBC98971.1"/>
    </source>
</evidence>
<comment type="caution">
    <text evidence="2">The sequence shown here is derived from an EMBL/GenBank/DDBJ whole genome shotgun (WGS) entry which is preliminary data.</text>
</comment>
<reference evidence="3" key="1">
    <citation type="submission" date="2017-09" db="EMBL/GenBank/DDBJ databases">
        <title>Metaegenomics of thermophilic ammonia-oxidizing enrichment culture.</title>
        <authorList>
            <person name="Kato S."/>
            <person name="Suzuki K."/>
        </authorList>
    </citation>
    <scope>NUCLEOTIDE SEQUENCE [LARGE SCALE GENOMIC DNA]</scope>
</reference>
<organism evidence="2 3">
    <name type="scientific">Candidatus Fervidibacter japonicus</name>
    <dbReference type="NCBI Taxonomy" id="2035412"/>
    <lineage>
        <taxon>Bacteria</taxon>
        <taxon>Candidatus Fervidibacterota</taxon>
        <taxon>Candidatus Fervidibacter</taxon>
    </lineage>
</organism>
<keyword evidence="1" id="KW-0812">Transmembrane</keyword>
<dbReference type="EMBL" id="BEHT01000018">
    <property type="protein sequence ID" value="GBC98971.1"/>
    <property type="molecule type" value="Genomic_DNA"/>
</dbReference>
<sequence length="78" mass="8341">MNGLDALGKLLIGVGALLIVAGAIALALSKWGVGWKPLPGDIVVRRDNFTFYAPIATSLLISLVLSAVLTLLAWLWRR</sequence>
<dbReference type="Proteomes" id="UP000236173">
    <property type="component" value="Unassembled WGS sequence"/>
</dbReference>
<dbReference type="AlphaFoldDB" id="A0A2H5XCR7"/>
<evidence type="ECO:0000313" key="3">
    <source>
        <dbReference type="Proteomes" id="UP000236173"/>
    </source>
</evidence>
<dbReference type="PANTHER" id="PTHR36443:SF1">
    <property type="entry name" value="BSR5223 PROTEIN"/>
    <property type="match status" value="1"/>
</dbReference>
<dbReference type="Pfam" id="PF11146">
    <property type="entry name" value="DUF2905"/>
    <property type="match status" value="1"/>
</dbReference>
<keyword evidence="1" id="KW-0472">Membrane</keyword>
<proteinExistence type="predicted"/>
<feature type="transmembrane region" description="Helical" evidence="1">
    <location>
        <begin position="7"/>
        <end position="29"/>
    </location>
</feature>
<dbReference type="PANTHER" id="PTHR36443">
    <property type="entry name" value="BSR5223 PROTEIN"/>
    <property type="match status" value="1"/>
</dbReference>
<protein>
    <recommendedName>
        <fullName evidence="4">DUF2905 domain-containing protein</fullName>
    </recommendedName>
</protein>
<feature type="transmembrane region" description="Helical" evidence="1">
    <location>
        <begin position="49"/>
        <end position="76"/>
    </location>
</feature>
<name>A0A2H5XCR7_9BACT</name>
<accession>A0A2H5XCR7</accession>
<evidence type="ECO:0008006" key="4">
    <source>
        <dbReference type="Google" id="ProtNLM"/>
    </source>
</evidence>
<evidence type="ECO:0000256" key="1">
    <source>
        <dbReference type="SAM" id="Phobius"/>
    </source>
</evidence>